<dbReference type="SUPFAM" id="SSF56112">
    <property type="entry name" value="Protein kinase-like (PK-like)"/>
    <property type="match status" value="1"/>
</dbReference>
<dbReference type="InterPro" id="IPR050629">
    <property type="entry name" value="STE20/SPS1-PAK"/>
</dbReference>
<dbReference type="GO" id="GO:0005737">
    <property type="term" value="C:cytoplasm"/>
    <property type="evidence" value="ECO:0007669"/>
    <property type="project" value="TreeGrafter"/>
</dbReference>
<feature type="region of interest" description="Disordered" evidence="5">
    <location>
        <begin position="1301"/>
        <end position="1345"/>
    </location>
</feature>
<feature type="region of interest" description="Disordered" evidence="5">
    <location>
        <begin position="435"/>
        <end position="456"/>
    </location>
</feature>
<reference evidence="7" key="1">
    <citation type="journal article" date="2020" name="Fungal Divers.">
        <title>Resolving the Mortierellaceae phylogeny through synthesis of multi-gene phylogenetics and phylogenomics.</title>
        <authorList>
            <person name="Vandepol N."/>
            <person name="Liber J."/>
            <person name="Desiro A."/>
            <person name="Na H."/>
            <person name="Kennedy M."/>
            <person name="Barry K."/>
            <person name="Grigoriev I.V."/>
            <person name="Miller A.N."/>
            <person name="O'Donnell K."/>
            <person name="Stajich J.E."/>
            <person name="Bonito G."/>
        </authorList>
    </citation>
    <scope>NUCLEOTIDE SEQUENCE</scope>
    <source>
        <strain evidence="7">NRRL 28262</strain>
    </source>
</reference>
<dbReference type="InterPro" id="IPR016024">
    <property type="entry name" value="ARM-type_fold"/>
</dbReference>
<dbReference type="SUPFAM" id="SSF48371">
    <property type="entry name" value="ARM repeat"/>
    <property type="match status" value="2"/>
</dbReference>
<dbReference type="GO" id="GO:0004674">
    <property type="term" value="F:protein serine/threonine kinase activity"/>
    <property type="evidence" value="ECO:0007669"/>
    <property type="project" value="UniProtKB-EC"/>
</dbReference>
<keyword evidence="3 4" id="KW-0067">ATP-binding</keyword>
<dbReference type="PROSITE" id="PS00107">
    <property type="entry name" value="PROTEIN_KINASE_ATP"/>
    <property type="match status" value="1"/>
</dbReference>
<feature type="compositionally biased region" description="Basic residues" evidence="5">
    <location>
        <begin position="1328"/>
        <end position="1343"/>
    </location>
</feature>
<dbReference type="SMART" id="SM00220">
    <property type="entry name" value="S_TKc"/>
    <property type="match status" value="1"/>
</dbReference>
<feature type="compositionally biased region" description="Acidic residues" evidence="5">
    <location>
        <begin position="1662"/>
        <end position="1682"/>
    </location>
</feature>
<dbReference type="EMBL" id="JAAAIL010000287">
    <property type="protein sequence ID" value="KAG0277298.1"/>
    <property type="molecule type" value="Genomic_DNA"/>
</dbReference>
<feature type="compositionally biased region" description="Acidic residues" evidence="5">
    <location>
        <begin position="1601"/>
        <end position="1623"/>
    </location>
</feature>
<feature type="compositionally biased region" description="Acidic residues" evidence="5">
    <location>
        <begin position="1778"/>
        <end position="1805"/>
    </location>
</feature>
<evidence type="ECO:0000256" key="2">
    <source>
        <dbReference type="ARBA" id="ARBA00022741"/>
    </source>
</evidence>
<feature type="compositionally biased region" description="Acidic residues" evidence="5">
    <location>
        <begin position="1441"/>
        <end position="1455"/>
    </location>
</feature>
<dbReference type="Pfam" id="PF00069">
    <property type="entry name" value="Pkinase"/>
    <property type="match status" value="1"/>
</dbReference>
<feature type="compositionally biased region" description="Polar residues" evidence="5">
    <location>
        <begin position="1459"/>
        <end position="1472"/>
    </location>
</feature>
<feature type="compositionally biased region" description="Basic and acidic residues" evidence="5">
    <location>
        <begin position="1766"/>
        <end position="1777"/>
    </location>
</feature>
<dbReference type="PROSITE" id="PS50011">
    <property type="entry name" value="PROTEIN_KINASE_DOM"/>
    <property type="match status" value="1"/>
</dbReference>
<dbReference type="CDD" id="cd06627">
    <property type="entry name" value="STKc_Cdc7_like"/>
    <property type="match status" value="1"/>
</dbReference>
<evidence type="ECO:0000259" key="6">
    <source>
        <dbReference type="PROSITE" id="PS50011"/>
    </source>
</evidence>
<dbReference type="EC" id="2.7.11.1" evidence="1"/>
<dbReference type="PANTHER" id="PTHR48012">
    <property type="entry name" value="STERILE20-LIKE KINASE, ISOFORM B-RELATED"/>
    <property type="match status" value="1"/>
</dbReference>
<dbReference type="InterPro" id="IPR017441">
    <property type="entry name" value="Protein_kinase_ATP_BS"/>
</dbReference>
<feature type="compositionally biased region" description="Basic and acidic residues" evidence="5">
    <location>
        <begin position="1889"/>
        <end position="1900"/>
    </location>
</feature>
<evidence type="ECO:0000256" key="4">
    <source>
        <dbReference type="PROSITE-ProRule" id="PRU10141"/>
    </source>
</evidence>
<sequence length="1978" mass="217564">MLGNCIGKGAFGSVWRGLHDTGTTVAVKQINLSDIPSAELDNIMMEIDLLKKLNHANIVKYYGFEKTTEFLNIILEFCENGSLRSLCKNFGKLPEHLGATYITQVLDGLIYLHDQGVIHRDIKGANILATKEGVVKLADFGVATLSSDVGDMSVAGTPYWMAPEIIELSGATTASDIWSVGCTVIELLDGEPPYHDLPPMGALYRIVQDDHPPIPESVSASVRDFLMQCFQKDCNLRVSAKKLSKHPWIQMSRKKATGSQRSREKAVPAYEEAVKSVQQWNEALKGSSNRNSGKMRRISNDKAGRSWEHGVPAITDMYHAPRPQVRDIFSASAAAAGAAAISNGLRPFPERPPVIVSPPHFHLPTSSSNNGLNNKAIAHATAANNKNVQNYEETNTDNWDDDFADGALSFQIAAREFQEQEDEVSKTIRAMPTTAAGHRPSYLVQPESPGGSDMGDDDFEDDTLDFRLKIKKKALENKRRQAASRQADGSLKPSGSLAARTKTSGPHVPIDLVRSRSAPGQLVLAPPARLSNFQNYREDDDEDFSDLFESVESQGDLYQDEGLTLQTRISNHSWFGNDAGSDEEDPFAEVDEGFDEIDMEANIAREKYARICANIAEQFRLLENQKNQRSEKQLEVVCDRLMVLLSDNPNARGPMMANHGAIPLLDLIENSNHHNLILKLLNILNMVIKDDFALQENLCLVGAIPILIKYTSKRYVKEIQLAAALFIQQICHTNSLTLQMFISCRGLSVLIEFLQGNYSTQKELVWIAINGIHSVFKLQSLTPRNDFCRLLAKQGLLDPLSAMLYNTLRDPQGAAYTDKIVQVLLIFSQGDSPVKELLATRQIVHRMLSSLQNLTPALCVMMLKCIKNISMNSNTLDVLQNASAINTLVQVLGERTDFFDARLYQDVCNHVLTTLFNLCRINKARQEEAAQAGLIPHLQQIAESSSPLKQFALPILCDMAHAGRACRNSLWHNDCLPVYLRLFKDPHWQVNAMDAVLVWLQDETEDVQQILLQPPSLNLFVQAFLTAKANSFENILEPLYKIVRFSPSIAQGIAVPPLFNRLLDRLAHPKAVVRSNLLRILRAIFEVHPERLQIVAKYGIAQQVARIAAEDNAVMVKELAKEILDVFEESDSEGTLSSNGAGDDDRGDGEDDDGGIFSVSFSRSRAGGPNHSYDSTGGLFAAGAGSKSTRRQNGRSVAAVSAGKVAPRRLRDITTSELMADDLDPNKRTPLQQCTQDGRFKGRPPAFLHEVEDLFQQDVESLNVKEMGNPRGAGGAAATAIPPTTATTTTVRMTASTIFSDTKNTNDYDSNRHTHQKLQAASTNEPKRSKRTQPRRQYGHQKSRSLGEILESYVAEGKERSHRLLDGLKTEDLSDSMILRREMPRISLDMLDLDDVSFRNRRGIGGSESEEEDAMSDKDKDEDNDEEQEEEGSGIESGSEVGEEESEEEEDDEAVEVSLSTATVLQRMSQSPDPVVYSAVTAATSTSNTSTSAKELAKMLQQFQSTRRQSFSDSTGYQHQQQQRRSGPWSRSSSGSNSSDPTIRVRGPIFAPGGAIPAGGQQSIRRLSQDSMVNIPSVPSFSAIASAAASGGWNRRMIDGNNEDDDEESSNESEDNEDSEEDESVQHITVSLKPPAPMAPASSTAVVSAPPGLMFAARQVYDDELDFGDDDDEDEEEDDEVDVGFSVSHRNSNGKCHSNGIGQGNGNGHRVHHDDNDDEEMEMGEGFGVSDEETEKKFASFLAGGFSSLTSNNSINNKGKALQRRNPNDNDDDRHDDDNDDDDEDKDDDGQGAELEDINLSDDDDGKAVRGWGLHTQNSLKTKTGIAAPIAEDEDEDCEQGGEQVPEAEEIDWAKEERRRSSSTATTTTTDTTASSISSSSLTATILTSEERIRMERLELLDPDVDEDEKRRRIRQGGGRRHQQRRRERTTSSSGSNGGHGSAGGSSSGSGAGAVVRNSTSFHALAKEIDRCSNCIIS</sequence>
<dbReference type="GO" id="GO:0005524">
    <property type="term" value="F:ATP binding"/>
    <property type="evidence" value="ECO:0007669"/>
    <property type="project" value="UniProtKB-UniRule"/>
</dbReference>
<organism evidence="7 8">
    <name type="scientific">Linnemannia exigua</name>
    <dbReference type="NCBI Taxonomy" id="604196"/>
    <lineage>
        <taxon>Eukaryota</taxon>
        <taxon>Fungi</taxon>
        <taxon>Fungi incertae sedis</taxon>
        <taxon>Mucoromycota</taxon>
        <taxon>Mortierellomycotina</taxon>
        <taxon>Mortierellomycetes</taxon>
        <taxon>Mortierellales</taxon>
        <taxon>Mortierellaceae</taxon>
        <taxon>Linnemannia</taxon>
    </lineage>
</organism>
<dbReference type="Gene3D" id="1.25.10.10">
    <property type="entry name" value="Leucine-rich Repeat Variant"/>
    <property type="match status" value="2"/>
</dbReference>
<feature type="region of interest" description="Disordered" evidence="5">
    <location>
        <begin position="1588"/>
        <end position="1627"/>
    </location>
</feature>
<dbReference type="FunFam" id="1.25.10.10:FF:000583">
    <property type="entry name" value="MAP3K epsilon protein kinase 1"/>
    <property type="match status" value="1"/>
</dbReference>
<feature type="compositionally biased region" description="Acidic residues" evidence="5">
    <location>
        <begin position="1422"/>
        <end position="1433"/>
    </location>
</feature>
<protein>
    <recommendedName>
        <fullName evidence="1">non-specific serine/threonine protein kinase</fullName>
        <ecNumber evidence="1">2.7.11.1</ecNumber>
    </recommendedName>
</protein>
<comment type="caution">
    <text evidence="7">The sequence shown here is derived from an EMBL/GenBank/DDBJ whole genome shotgun (WGS) entry which is preliminary data.</text>
</comment>
<feature type="region of interest" description="Disordered" evidence="5">
    <location>
        <begin position="477"/>
        <end position="511"/>
    </location>
</feature>
<dbReference type="PANTHER" id="PTHR48012:SF26">
    <property type="entry name" value="SERINE_THREONINE-PROTEIN KINASE DDB_G0283821-RELATED"/>
    <property type="match status" value="1"/>
</dbReference>
<evidence type="ECO:0000313" key="8">
    <source>
        <dbReference type="Proteomes" id="UP001194580"/>
    </source>
</evidence>
<feature type="compositionally biased region" description="Basic residues" evidence="5">
    <location>
        <begin position="1912"/>
        <end position="1928"/>
    </location>
</feature>
<evidence type="ECO:0000256" key="1">
    <source>
        <dbReference type="ARBA" id="ARBA00012513"/>
    </source>
</evidence>
<feature type="region of interest" description="Disordered" evidence="5">
    <location>
        <begin position="1399"/>
        <end position="1570"/>
    </location>
</feature>
<dbReference type="Gene3D" id="1.10.510.10">
    <property type="entry name" value="Transferase(Phosphotransferase) domain 1"/>
    <property type="match status" value="1"/>
</dbReference>
<evidence type="ECO:0000256" key="5">
    <source>
        <dbReference type="SAM" id="MobiDB-lite"/>
    </source>
</evidence>
<feature type="domain" description="Protein kinase" evidence="6">
    <location>
        <begin position="1"/>
        <end position="249"/>
    </location>
</feature>
<accession>A0AAD4DG53</accession>
<gene>
    <name evidence="7" type="ORF">BGZ95_006170</name>
</gene>
<keyword evidence="8" id="KW-1185">Reference proteome</keyword>
<feature type="compositionally biased region" description="Gly residues" evidence="5">
    <location>
        <begin position="1936"/>
        <end position="1952"/>
    </location>
</feature>
<dbReference type="InterPro" id="IPR000719">
    <property type="entry name" value="Prot_kinase_dom"/>
</dbReference>
<evidence type="ECO:0000256" key="3">
    <source>
        <dbReference type="ARBA" id="ARBA00022840"/>
    </source>
</evidence>
<feature type="binding site" evidence="4">
    <location>
        <position position="28"/>
    </location>
    <ligand>
        <name>ATP</name>
        <dbReference type="ChEBI" id="CHEBI:30616"/>
    </ligand>
</feature>
<feature type="compositionally biased region" description="Acidic residues" evidence="5">
    <location>
        <begin position="1145"/>
        <end position="1154"/>
    </location>
</feature>
<dbReference type="InterPro" id="IPR011009">
    <property type="entry name" value="Kinase-like_dom_sf"/>
</dbReference>
<feature type="compositionally biased region" description="Low complexity" evidence="5">
    <location>
        <begin position="1547"/>
        <end position="1560"/>
    </location>
</feature>
<feature type="compositionally biased region" description="Low complexity" evidence="5">
    <location>
        <begin position="1501"/>
        <end position="1539"/>
    </location>
</feature>
<feature type="region of interest" description="Disordered" evidence="5">
    <location>
        <begin position="1130"/>
        <end position="1203"/>
    </location>
</feature>
<name>A0AAD4DG53_9FUNG</name>
<proteinExistence type="predicted"/>
<keyword evidence="2 4" id="KW-0547">Nucleotide-binding</keyword>
<feature type="compositionally biased region" description="Polar residues" evidence="5">
    <location>
        <begin position="1747"/>
        <end position="1757"/>
    </location>
</feature>
<feature type="region of interest" description="Disordered" evidence="5">
    <location>
        <begin position="1660"/>
        <end position="1732"/>
    </location>
</feature>
<feature type="compositionally biased region" description="Polar residues" evidence="5">
    <location>
        <begin position="1561"/>
        <end position="1570"/>
    </location>
</feature>
<feature type="compositionally biased region" description="Low complexity" evidence="5">
    <location>
        <begin position="1478"/>
        <end position="1493"/>
    </location>
</feature>
<evidence type="ECO:0000313" key="7">
    <source>
        <dbReference type="EMBL" id="KAG0277298.1"/>
    </source>
</evidence>
<feature type="region of interest" description="Disordered" evidence="5">
    <location>
        <begin position="1746"/>
        <end position="1955"/>
    </location>
</feature>
<feature type="compositionally biased region" description="Acidic residues" evidence="5">
    <location>
        <begin position="1831"/>
        <end position="1851"/>
    </location>
</feature>
<dbReference type="InterPro" id="IPR011989">
    <property type="entry name" value="ARM-like"/>
</dbReference>
<feature type="compositionally biased region" description="Low complexity" evidence="5">
    <location>
        <begin position="1862"/>
        <end position="1888"/>
    </location>
</feature>
<dbReference type="Proteomes" id="UP001194580">
    <property type="component" value="Unassembled WGS sequence"/>
</dbReference>